<dbReference type="PANTHER" id="PTHR12264">
    <property type="entry name" value="TRANSCRIPTION INITIATION FACTOR TFIID SUBUNIT 12"/>
    <property type="match status" value="1"/>
</dbReference>
<reference evidence="4 6" key="1">
    <citation type="journal article" date="2011" name="Nature">
        <title>The Medicago genome provides insight into the evolution of rhizobial symbioses.</title>
        <authorList>
            <person name="Young N.D."/>
            <person name="Debelle F."/>
            <person name="Oldroyd G.E."/>
            <person name="Geurts R."/>
            <person name="Cannon S.B."/>
            <person name="Udvardi M.K."/>
            <person name="Benedito V.A."/>
            <person name="Mayer K.F."/>
            <person name="Gouzy J."/>
            <person name="Schoof H."/>
            <person name="Van de Peer Y."/>
            <person name="Proost S."/>
            <person name="Cook D.R."/>
            <person name="Meyers B.C."/>
            <person name="Spannagl M."/>
            <person name="Cheung F."/>
            <person name="De Mita S."/>
            <person name="Krishnakumar V."/>
            <person name="Gundlach H."/>
            <person name="Zhou S."/>
            <person name="Mudge J."/>
            <person name="Bharti A.K."/>
            <person name="Murray J.D."/>
            <person name="Naoumkina M.A."/>
            <person name="Rosen B."/>
            <person name="Silverstein K.A."/>
            <person name="Tang H."/>
            <person name="Rombauts S."/>
            <person name="Zhao P.X."/>
            <person name="Zhou P."/>
            <person name="Barbe V."/>
            <person name="Bardou P."/>
            <person name="Bechner M."/>
            <person name="Bellec A."/>
            <person name="Berger A."/>
            <person name="Berges H."/>
            <person name="Bidwell S."/>
            <person name="Bisseling T."/>
            <person name="Choisne N."/>
            <person name="Couloux A."/>
            <person name="Denny R."/>
            <person name="Deshpande S."/>
            <person name="Dai X."/>
            <person name="Doyle J.J."/>
            <person name="Dudez A.M."/>
            <person name="Farmer A.D."/>
            <person name="Fouteau S."/>
            <person name="Franken C."/>
            <person name="Gibelin C."/>
            <person name="Gish J."/>
            <person name="Goldstein S."/>
            <person name="Gonzalez A.J."/>
            <person name="Green P.J."/>
            <person name="Hallab A."/>
            <person name="Hartog M."/>
            <person name="Hua A."/>
            <person name="Humphray S.J."/>
            <person name="Jeong D.H."/>
            <person name="Jing Y."/>
            <person name="Jocker A."/>
            <person name="Kenton S.M."/>
            <person name="Kim D.J."/>
            <person name="Klee K."/>
            <person name="Lai H."/>
            <person name="Lang C."/>
            <person name="Lin S."/>
            <person name="Macmil S.L."/>
            <person name="Magdelenat G."/>
            <person name="Matthews L."/>
            <person name="McCorrison J."/>
            <person name="Monaghan E.L."/>
            <person name="Mun J.H."/>
            <person name="Najar F.Z."/>
            <person name="Nicholson C."/>
            <person name="Noirot C."/>
            <person name="O'Bleness M."/>
            <person name="Paule C.R."/>
            <person name="Poulain J."/>
            <person name="Prion F."/>
            <person name="Qin B."/>
            <person name="Qu C."/>
            <person name="Retzel E.F."/>
            <person name="Riddle C."/>
            <person name="Sallet E."/>
            <person name="Samain S."/>
            <person name="Samson N."/>
            <person name="Sanders I."/>
            <person name="Saurat O."/>
            <person name="Scarpelli C."/>
            <person name="Schiex T."/>
            <person name="Segurens B."/>
            <person name="Severin A.J."/>
            <person name="Sherrier D.J."/>
            <person name="Shi R."/>
            <person name="Sims S."/>
            <person name="Singer S.R."/>
            <person name="Sinharoy S."/>
            <person name="Sterck L."/>
            <person name="Viollet A."/>
            <person name="Wang B.B."/>
            <person name="Wang K."/>
            <person name="Wang M."/>
            <person name="Wang X."/>
            <person name="Warfsmann J."/>
            <person name="Weissenbach J."/>
            <person name="White D.D."/>
            <person name="White J.D."/>
            <person name="Wiley G.B."/>
            <person name="Wincker P."/>
            <person name="Xing Y."/>
            <person name="Yang L."/>
            <person name="Yao Z."/>
            <person name="Ying F."/>
            <person name="Zhai J."/>
            <person name="Zhou L."/>
            <person name="Zuber A."/>
            <person name="Denarie J."/>
            <person name="Dixon R.A."/>
            <person name="May G.D."/>
            <person name="Schwartz D.C."/>
            <person name="Rogers J."/>
            <person name="Quetier F."/>
            <person name="Town C.D."/>
            <person name="Roe B.A."/>
        </authorList>
    </citation>
    <scope>NUCLEOTIDE SEQUENCE [LARGE SCALE GENOMIC DNA]</scope>
    <source>
        <strain evidence="4">A17</strain>
        <strain evidence="5 6">cv. Jemalong A17</strain>
    </source>
</reference>
<dbReference type="EMBL" id="CM001224">
    <property type="protein sequence ID" value="KEH18472.1"/>
    <property type="molecule type" value="Genomic_DNA"/>
</dbReference>
<dbReference type="GO" id="GO:0005669">
    <property type="term" value="C:transcription factor TFIID complex"/>
    <property type="evidence" value="ECO:0007669"/>
    <property type="project" value="InterPro"/>
</dbReference>
<evidence type="ECO:0000313" key="5">
    <source>
        <dbReference type="EnsemblPlants" id="KEH18472"/>
    </source>
</evidence>
<reference evidence="5" key="3">
    <citation type="submission" date="2015-04" db="UniProtKB">
        <authorList>
            <consortium name="EnsemblPlants"/>
        </authorList>
    </citation>
    <scope>IDENTIFICATION</scope>
    <source>
        <strain evidence="5">cv. Jemalong A17</strain>
    </source>
</reference>
<dbReference type="GO" id="GO:0000124">
    <property type="term" value="C:SAGA complex"/>
    <property type="evidence" value="ECO:0007669"/>
    <property type="project" value="InterPro"/>
</dbReference>
<proteinExistence type="predicted"/>
<feature type="compositionally biased region" description="Polar residues" evidence="2">
    <location>
        <begin position="1"/>
        <end position="12"/>
    </location>
</feature>
<keyword evidence="3 4" id="KW-0812">Transmembrane</keyword>
<dbReference type="ExpressionAtlas" id="A0A072TM39">
    <property type="expression patterns" value="differential"/>
</dbReference>
<gene>
    <name evidence="4" type="ordered locus">MTR_8g020470</name>
</gene>
<feature type="coiled-coil region" evidence="1">
    <location>
        <begin position="452"/>
        <end position="486"/>
    </location>
</feature>
<dbReference type="AlphaFoldDB" id="A0A072TM39"/>
<dbReference type="Proteomes" id="UP000002051">
    <property type="component" value="Chromosome 8"/>
</dbReference>
<keyword evidence="3" id="KW-1133">Transmembrane helix</keyword>
<dbReference type="InterPro" id="IPR037794">
    <property type="entry name" value="TAF12"/>
</dbReference>
<evidence type="ECO:0000313" key="4">
    <source>
        <dbReference type="EMBL" id="KEH18472.1"/>
    </source>
</evidence>
<feature type="transmembrane region" description="Helical" evidence="3">
    <location>
        <begin position="555"/>
        <end position="580"/>
    </location>
</feature>
<feature type="coiled-coil region" evidence="1">
    <location>
        <begin position="338"/>
        <end position="365"/>
    </location>
</feature>
<dbReference type="PANTHER" id="PTHR12264:SF26">
    <property type="entry name" value="TRANSCRIPTION INITIATION FACTOR TFIID SUBUNIT 12B"/>
    <property type="match status" value="1"/>
</dbReference>
<name>A0A072TM39_MEDTR</name>
<feature type="compositionally biased region" description="Low complexity" evidence="2">
    <location>
        <begin position="13"/>
        <end position="33"/>
    </location>
</feature>
<feature type="region of interest" description="Disordered" evidence="2">
    <location>
        <begin position="1"/>
        <end position="44"/>
    </location>
</feature>
<keyword evidence="1" id="KW-0175">Coiled coil</keyword>
<evidence type="ECO:0000313" key="6">
    <source>
        <dbReference type="Proteomes" id="UP000002051"/>
    </source>
</evidence>
<reference evidence="4 6" key="2">
    <citation type="journal article" date="2014" name="BMC Genomics">
        <title>An improved genome release (version Mt4.0) for the model legume Medicago truncatula.</title>
        <authorList>
            <person name="Tang H."/>
            <person name="Krishnakumar V."/>
            <person name="Bidwell S."/>
            <person name="Rosen B."/>
            <person name="Chan A."/>
            <person name="Zhou S."/>
            <person name="Gentzbittel L."/>
            <person name="Childs K.L."/>
            <person name="Yandell M."/>
            <person name="Gundlach H."/>
            <person name="Mayer K.F."/>
            <person name="Schwartz D.C."/>
            <person name="Town C.D."/>
        </authorList>
    </citation>
    <scope>GENOME REANNOTATION</scope>
    <source>
        <strain evidence="4">A17</strain>
        <strain evidence="5 6">cv. Jemalong A17</strain>
    </source>
</reference>
<keyword evidence="3" id="KW-0472">Membrane</keyword>
<evidence type="ECO:0000256" key="3">
    <source>
        <dbReference type="SAM" id="Phobius"/>
    </source>
</evidence>
<evidence type="ECO:0000256" key="2">
    <source>
        <dbReference type="SAM" id="MobiDB-lite"/>
    </source>
</evidence>
<evidence type="ECO:0000256" key="1">
    <source>
        <dbReference type="SAM" id="Coils"/>
    </source>
</evidence>
<protein>
    <submittedName>
        <fullName evidence="4">Transmembrane protein, putative</fullName>
    </submittedName>
</protein>
<feature type="coiled-coil region" evidence="1">
    <location>
        <begin position="392"/>
        <end position="423"/>
    </location>
</feature>
<dbReference type="EnsemblPlants" id="KEH18472">
    <property type="protein sequence ID" value="KEH18472"/>
    <property type="gene ID" value="MTR_8g020470"/>
</dbReference>
<keyword evidence="6" id="KW-1185">Reference proteome</keyword>
<sequence>MATPPSTMAQNMISSQQSTIDTQTQNPISSNPTIPSPSPIPQQLPAIINLNPSPNPNVPSFQIQPLQQQVAVQQAGLYGGLMNFGGSAAVPDQQQQLSGSVGVGVGGNASNLSGAGATQFNLLTSPGQKVGLVQTSQLSSANSAGQSLQGMQQAIGTLGSSNLASQLMTTNRSLYGQKQQLAQQASLNNQQPGLQVGLVQSSQFSSGNFAGQSLQGTQQAIGTMGSSNLASQLMTTNGALYAQQLQLSQQAPFNNQQLVGLPQSGQPAMIQNQLLKQIPAVSGSASLLPLQQPQSQQQLASSAQLQQSSLTLNQQQLPQLMQQPKPMGQPQLQQQLQHQQLLQQQLQLQQQYQRLQQQLASSAQLQQNSLTLNQQQLPLLMQQPKSMGQPLLQQQQQQLLQQQLQLQQQYQRLQQQLASSAQLQQNSSTLNQLPQLMQQQKSMGQPLLQQQLQQQQLLLQQQQLVLQQQQQQQQQQRTQLLQQQMQALRIPGPAGHKSLSLTGSQPEATAFGMTTPGGSLSQGTRTNAMFGQTEIMSVVNELKETRKEVKAIIKILLRFFKVISIVMALFIFVTLFVVLIK</sequence>
<accession>A0A072TM39</accession>
<organism evidence="4 6">
    <name type="scientific">Medicago truncatula</name>
    <name type="common">Barrel medic</name>
    <name type="synonym">Medicago tribuloides</name>
    <dbReference type="NCBI Taxonomy" id="3880"/>
    <lineage>
        <taxon>Eukaryota</taxon>
        <taxon>Viridiplantae</taxon>
        <taxon>Streptophyta</taxon>
        <taxon>Embryophyta</taxon>
        <taxon>Tracheophyta</taxon>
        <taxon>Spermatophyta</taxon>
        <taxon>Magnoliopsida</taxon>
        <taxon>eudicotyledons</taxon>
        <taxon>Gunneridae</taxon>
        <taxon>Pentapetalae</taxon>
        <taxon>rosids</taxon>
        <taxon>fabids</taxon>
        <taxon>Fabales</taxon>
        <taxon>Fabaceae</taxon>
        <taxon>Papilionoideae</taxon>
        <taxon>50 kb inversion clade</taxon>
        <taxon>NPAAA clade</taxon>
        <taxon>Hologalegina</taxon>
        <taxon>IRL clade</taxon>
        <taxon>Trifolieae</taxon>
        <taxon>Medicago</taxon>
    </lineage>
</organism>